<dbReference type="InterPro" id="IPR036390">
    <property type="entry name" value="WH_DNA-bd_sf"/>
</dbReference>
<reference evidence="6 7" key="1">
    <citation type="submission" date="2018-12" db="EMBL/GenBank/DDBJ databases">
        <authorList>
            <consortium name="Pathogen Informatics"/>
        </authorList>
    </citation>
    <scope>NUCLEOTIDE SEQUENCE [LARGE SCALE GENOMIC DNA]</scope>
    <source>
        <strain evidence="6 7">NCTC8529</strain>
    </source>
</reference>
<dbReference type="Pfam" id="PF00126">
    <property type="entry name" value="HTH_1"/>
    <property type="match status" value="1"/>
</dbReference>
<proteinExistence type="inferred from homology"/>
<evidence type="ECO:0000313" key="6">
    <source>
        <dbReference type="EMBL" id="VEE92356.1"/>
    </source>
</evidence>
<dbReference type="GeneID" id="92744419"/>
<dbReference type="PROSITE" id="PS50931">
    <property type="entry name" value="HTH_LYSR"/>
    <property type="match status" value="1"/>
</dbReference>
<dbReference type="Gene3D" id="1.10.10.10">
    <property type="entry name" value="Winged helix-like DNA-binding domain superfamily/Winged helix DNA-binding domain"/>
    <property type="match status" value="1"/>
</dbReference>
<dbReference type="Proteomes" id="UP000268529">
    <property type="component" value="Chromosome"/>
</dbReference>
<evidence type="ECO:0000259" key="5">
    <source>
        <dbReference type="PROSITE" id="PS50931"/>
    </source>
</evidence>
<dbReference type="AlphaFoldDB" id="A0AAX3FP06"/>
<dbReference type="GO" id="GO:0003700">
    <property type="term" value="F:DNA-binding transcription factor activity"/>
    <property type="evidence" value="ECO:0007669"/>
    <property type="project" value="InterPro"/>
</dbReference>
<feature type="domain" description="HTH lysR-type" evidence="5">
    <location>
        <begin position="1"/>
        <end position="59"/>
    </location>
</feature>
<evidence type="ECO:0000256" key="1">
    <source>
        <dbReference type="ARBA" id="ARBA00009437"/>
    </source>
</evidence>
<keyword evidence="3" id="KW-0238">DNA-binding</keyword>
<dbReference type="InterPro" id="IPR000847">
    <property type="entry name" value="LysR_HTH_N"/>
</dbReference>
<dbReference type="SUPFAM" id="SSF53850">
    <property type="entry name" value="Periplasmic binding protein-like II"/>
    <property type="match status" value="1"/>
</dbReference>
<dbReference type="EMBL" id="LR134310">
    <property type="protein sequence ID" value="VEE92356.1"/>
    <property type="molecule type" value="Genomic_DNA"/>
</dbReference>
<dbReference type="PANTHER" id="PTHR30537">
    <property type="entry name" value="HTH-TYPE TRANSCRIPTIONAL REGULATOR"/>
    <property type="match status" value="1"/>
</dbReference>
<comment type="similarity">
    <text evidence="1">Belongs to the LysR transcriptional regulatory family.</text>
</comment>
<sequence>MDRIQTLQVFTHVVETGSFSKAADQLNLHVSAVSKAVKYLENQLGLRLLNRTTRSLKLTAEGEAFYEKAQFLLAELEETFQDLSGVSQQAKGKLRIEMPTVVAPFVIAKLPDFQRLYPEIQLVITVSDQLSNLVNDGLDCTLRLGELADASYIARRLANVAMQTCASPSYLAQHGTPETLADLAQHHVVHYVSGQQGKIMPWKFLEQSEEVEQFKNTHATQVNDSNALLFTALSGLGIVQMPDLILRPYLERGELVPILTALQTPTRPLWIIYPQRQFIPKRLAVFIEWLMALAWNE</sequence>
<evidence type="ECO:0000256" key="4">
    <source>
        <dbReference type="ARBA" id="ARBA00023163"/>
    </source>
</evidence>
<dbReference type="GO" id="GO:0043565">
    <property type="term" value="F:sequence-specific DNA binding"/>
    <property type="evidence" value="ECO:0007669"/>
    <property type="project" value="TreeGrafter"/>
</dbReference>
<dbReference type="CDD" id="cd08472">
    <property type="entry name" value="PBP2_CrgA_like_3"/>
    <property type="match status" value="1"/>
</dbReference>
<dbReference type="InterPro" id="IPR036388">
    <property type="entry name" value="WH-like_DNA-bd_sf"/>
</dbReference>
<evidence type="ECO:0000256" key="2">
    <source>
        <dbReference type="ARBA" id="ARBA00023015"/>
    </source>
</evidence>
<dbReference type="FunFam" id="1.10.10.10:FF:000001">
    <property type="entry name" value="LysR family transcriptional regulator"/>
    <property type="match status" value="1"/>
</dbReference>
<name>A0AAX3FP06_ACTEU</name>
<gene>
    <name evidence="6" type="primary">dmlR_7</name>
    <name evidence="6" type="ORF">NCTC8529_01811</name>
</gene>
<accession>A0AAX3FP06</accession>
<keyword evidence="2" id="KW-0805">Transcription regulation</keyword>
<dbReference type="GO" id="GO:0006351">
    <property type="term" value="P:DNA-templated transcription"/>
    <property type="evidence" value="ECO:0007669"/>
    <property type="project" value="TreeGrafter"/>
</dbReference>
<dbReference type="SUPFAM" id="SSF46785">
    <property type="entry name" value="Winged helix' DNA-binding domain"/>
    <property type="match status" value="1"/>
</dbReference>
<dbReference type="PANTHER" id="PTHR30537:SF72">
    <property type="entry name" value="LYSR FAMILY TRANSCRIPTIONAL REGULATOR"/>
    <property type="match status" value="1"/>
</dbReference>
<evidence type="ECO:0000313" key="7">
    <source>
        <dbReference type="Proteomes" id="UP000268529"/>
    </source>
</evidence>
<organism evidence="6 7">
    <name type="scientific">Actinobacillus equuli</name>
    <dbReference type="NCBI Taxonomy" id="718"/>
    <lineage>
        <taxon>Bacteria</taxon>
        <taxon>Pseudomonadati</taxon>
        <taxon>Pseudomonadota</taxon>
        <taxon>Gammaproteobacteria</taxon>
        <taxon>Pasteurellales</taxon>
        <taxon>Pasteurellaceae</taxon>
        <taxon>Actinobacillus</taxon>
    </lineage>
</organism>
<evidence type="ECO:0000256" key="3">
    <source>
        <dbReference type="ARBA" id="ARBA00023125"/>
    </source>
</evidence>
<dbReference type="Pfam" id="PF03466">
    <property type="entry name" value="LysR_substrate"/>
    <property type="match status" value="1"/>
</dbReference>
<dbReference type="InterPro" id="IPR005119">
    <property type="entry name" value="LysR_subst-bd"/>
</dbReference>
<keyword evidence="4" id="KW-0804">Transcription</keyword>
<dbReference type="Gene3D" id="3.40.190.290">
    <property type="match status" value="1"/>
</dbReference>
<dbReference type="InterPro" id="IPR058163">
    <property type="entry name" value="LysR-type_TF_proteobact-type"/>
</dbReference>
<dbReference type="RefSeq" id="WP_039196289.1">
    <property type="nucleotide sequence ID" value="NZ_LR134310.1"/>
</dbReference>
<protein>
    <submittedName>
        <fullName evidence="6">LysR family transcriptional regulator</fullName>
    </submittedName>
</protein>